<evidence type="ECO:0000256" key="1">
    <source>
        <dbReference type="SAM" id="SignalP"/>
    </source>
</evidence>
<feature type="signal peptide" evidence="1">
    <location>
        <begin position="1"/>
        <end position="21"/>
    </location>
</feature>
<feature type="chain" id="PRO_5030656497" evidence="1">
    <location>
        <begin position="22"/>
        <end position="120"/>
    </location>
</feature>
<dbReference type="EMBL" id="OD566397">
    <property type="protein sequence ID" value="CAD7443902.1"/>
    <property type="molecule type" value="Genomic_DNA"/>
</dbReference>
<dbReference type="PANTHER" id="PTHR46901">
    <property type="entry name" value="GH04942P"/>
    <property type="match status" value="1"/>
</dbReference>
<gene>
    <name evidence="2" type="ORF">TBIB3V08_LOCUS6298</name>
</gene>
<dbReference type="PANTHER" id="PTHR46901:SF2">
    <property type="entry name" value="GH04942P"/>
    <property type="match status" value="1"/>
</dbReference>
<dbReference type="AlphaFoldDB" id="A0A7R9I1G2"/>
<proteinExistence type="predicted"/>
<accession>A0A7R9I1G2</accession>
<name>A0A7R9I1G2_9NEOP</name>
<evidence type="ECO:0000313" key="2">
    <source>
        <dbReference type="EMBL" id="CAD7443902.1"/>
    </source>
</evidence>
<reference evidence="2" key="1">
    <citation type="submission" date="2020-11" db="EMBL/GenBank/DDBJ databases">
        <authorList>
            <person name="Tran Van P."/>
        </authorList>
    </citation>
    <scope>NUCLEOTIDE SEQUENCE</scope>
</reference>
<protein>
    <submittedName>
        <fullName evidence="2">Uncharacterized protein</fullName>
    </submittedName>
</protein>
<sequence>MALFYRTLLLVFSIVCDVVLAHVALTYPPARKYDLDFLDNSRTKGPCGMPKGSTLCATSGENGWTYESRRRTLQHCHLIRRCGRGRNHLIFTLAPRGLAIDHNVEVRQGDFNARVESETL</sequence>
<keyword evidence="1" id="KW-0732">Signal</keyword>
<organism evidence="2">
    <name type="scientific">Timema bartmani</name>
    <dbReference type="NCBI Taxonomy" id="61472"/>
    <lineage>
        <taxon>Eukaryota</taxon>
        <taxon>Metazoa</taxon>
        <taxon>Ecdysozoa</taxon>
        <taxon>Arthropoda</taxon>
        <taxon>Hexapoda</taxon>
        <taxon>Insecta</taxon>
        <taxon>Pterygota</taxon>
        <taxon>Neoptera</taxon>
        <taxon>Polyneoptera</taxon>
        <taxon>Phasmatodea</taxon>
        <taxon>Timematodea</taxon>
        <taxon>Timematoidea</taxon>
        <taxon>Timematidae</taxon>
        <taxon>Timema</taxon>
    </lineage>
</organism>